<feature type="transmembrane region" description="Helical" evidence="5">
    <location>
        <begin position="209"/>
        <end position="235"/>
    </location>
</feature>
<dbReference type="SUPFAM" id="SSF90112">
    <property type="entry name" value="Neurotransmitter-gated ion-channel transmembrane pore"/>
    <property type="match status" value="1"/>
</dbReference>
<dbReference type="AlphaFoldDB" id="A0A2T7PC62"/>
<dbReference type="EMBL" id="PZQS01000005">
    <property type="protein sequence ID" value="PVD31001.1"/>
    <property type="molecule type" value="Genomic_DNA"/>
</dbReference>
<dbReference type="Pfam" id="PF02932">
    <property type="entry name" value="Neur_chan_memb"/>
    <property type="match status" value="1"/>
</dbReference>
<dbReference type="InterPro" id="IPR038050">
    <property type="entry name" value="Neuro_actylchol_rec"/>
</dbReference>
<comment type="caution">
    <text evidence="5">Lacks conserved residue(s) required for the propagation of feature annotation.</text>
</comment>
<name>A0A2T7PC62_POMCA</name>
<dbReference type="InterPro" id="IPR006202">
    <property type="entry name" value="Neur_chan_lig-bd"/>
</dbReference>
<evidence type="ECO:0000256" key="1">
    <source>
        <dbReference type="ARBA" id="ARBA00004141"/>
    </source>
</evidence>
<evidence type="ECO:0000256" key="2">
    <source>
        <dbReference type="ARBA" id="ARBA00022692"/>
    </source>
</evidence>
<dbReference type="InterPro" id="IPR006029">
    <property type="entry name" value="Neurotrans-gated_channel_TM"/>
</dbReference>
<dbReference type="SUPFAM" id="SSF63712">
    <property type="entry name" value="Nicotinic receptor ligand binding domain-like"/>
    <property type="match status" value="1"/>
</dbReference>
<dbReference type="GO" id="GO:0005230">
    <property type="term" value="F:extracellular ligand-gated monoatomic ion channel activity"/>
    <property type="evidence" value="ECO:0007669"/>
    <property type="project" value="InterPro"/>
</dbReference>
<keyword evidence="5" id="KW-0406">Ion transport</keyword>
<evidence type="ECO:0000256" key="4">
    <source>
        <dbReference type="ARBA" id="ARBA00023136"/>
    </source>
</evidence>
<gene>
    <name evidence="8" type="ORF">C0Q70_10277</name>
</gene>
<dbReference type="GO" id="GO:0016020">
    <property type="term" value="C:membrane"/>
    <property type="evidence" value="ECO:0007669"/>
    <property type="project" value="UniProtKB-SubCell"/>
</dbReference>
<feature type="transmembrane region" description="Helical" evidence="5">
    <location>
        <begin position="148"/>
        <end position="173"/>
    </location>
</feature>
<keyword evidence="5" id="KW-0407">Ion channel</keyword>
<protein>
    <submittedName>
        <fullName evidence="8">Uncharacterized protein</fullName>
    </submittedName>
</protein>
<evidence type="ECO:0000256" key="5">
    <source>
        <dbReference type="RuleBase" id="RU000687"/>
    </source>
</evidence>
<feature type="domain" description="Neurotransmitter-gated ion-channel transmembrane" evidence="7">
    <location>
        <begin position="155"/>
        <end position="243"/>
    </location>
</feature>
<proteinExistence type="inferred from homology"/>
<keyword evidence="5" id="KW-0813">Transport</keyword>
<dbReference type="Gene3D" id="1.20.58.390">
    <property type="entry name" value="Neurotransmitter-gated ion-channel transmembrane domain"/>
    <property type="match status" value="1"/>
</dbReference>
<dbReference type="CDD" id="cd19051">
    <property type="entry name" value="LGIC_TM_cation"/>
    <property type="match status" value="1"/>
</dbReference>
<dbReference type="Proteomes" id="UP000245119">
    <property type="component" value="Linkage Group LG5"/>
</dbReference>
<dbReference type="InterPro" id="IPR018000">
    <property type="entry name" value="Neurotransmitter_ion_chnl_CS"/>
</dbReference>
<comment type="caution">
    <text evidence="8">The sequence shown here is derived from an EMBL/GenBank/DDBJ whole genome shotgun (WGS) entry which is preliminary data.</text>
</comment>
<keyword evidence="2 5" id="KW-0812">Transmembrane</keyword>
<dbReference type="CDD" id="cd18989">
    <property type="entry name" value="LGIC_ECD_cation"/>
    <property type="match status" value="1"/>
</dbReference>
<dbReference type="Pfam" id="PF02931">
    <property type="entry name" value="Neur_chan_LBD"/>
    <property type="match status" value="1"/>
</dbReference>
<sequence length="280" mass="31731">MYLEWDPANYSGVGRIFPDTDKVWLPRLTVLNSLNELKPVGTSYSFIIVTSNGLTTWYPAEVFETFCEINVKYFPFDIQTCFFTFFNWGEDITEVDFQVTENSVNLTTYHDNGEWELLSTGVYRQTHTFDDKLYPLIVVEMTLKRRPIILIMTVIFPISVLSFLNVFVFLIPLESGERLSFSMSAFLSYAIFFDFILGSLPSSGDEVSLSLIIISAQLFLSSVYVLVGILTSALVHRDDATKPCARHHEDCGHVAGGPSVSEADFSTVCGPREEECRRRV</sequence>
<evidence type="ECO:0000259" key="6">
    <source>
        <dbReference type="Pfam" id="PF02931"/>
    </source>
</evidence>
<dbReference type="PANTHER" id="PTHR18945">
    <property type="entry name" value="NEUROTRANSMITTER GATED ION CHANNEL"/>
    <property type="match status" value="1"/>
</dbReference>
<dbReference type="InterPro" id="IPR036719">
    <property type="entry name" value="Neuro-gated_channel_TM_sf"/>
</dbReference>
<evidence type="ECO:0000256" key="3">
    <source>
        <dbReference type="ARBA" id="ARBA00022989"/>
    </source>
</evidence>
<dbReference type="OrthoDB" id="6153337at2759"/>
<dbReference type="PROSITE" id="PS00236">
    <property type="entry name" value="NEUROTR_ION_CHANNEL"/>
    <property type="match status" value="1"/>
</dbReference>
<evidence type="ECO:0000259" key="7">
    <source>
        <dbReference type="Pfam" id="PF02932"/>
    </source>
</evidence>
<dbReference type="InterPro" id="IPR036734">
    <property type="entry name" value="Neur_chan_lig-bd_sf"/>
</dbReference>
<feature type="transmembrane region" description="Helical" evidence="5">
    <location>
        <begin position="179"/>
        <end position="197"/>
    </location>
</feature>
<feature type="domain" description="Neurotransmitter-gated ion-channel ligand-binding" evidence="6">
    <location>
        <begin position="2"/>
        <end position="147"/>
    </location>
</feature>
<comment type="subcellular location">
    <subcellularLocation>
        <location evidence="1">Membrane</location>
        <topology evidence="1">Multi-pass membrane protein</topology>
    </subcellularLocation>
</comment>
<dbReference type="GO" id="GO:0004888">
    <property type="term" value="F:transmembrane signaling receptor activity"/>
    <property type="evidence" value="ECO:0007669"/>
    <property type="project" value="InterPro"/>
</dbReference>
<keyword evidence="9" id="KW-1185">Reference proteome</keyword>
<reference evidence="8 9" key="1">
    <citation type="submission" date="2018-04" db="EMBL/GenBank/DDBJ databases">
        <title>The genome of golden apple snail Pomacea canaliculata provides insight into stress tolerance and invasive adaptation.</title>
        <authorList>
            <person name="Liu C."/>
            <person name="Liu B."/>
            <person name="Ren Y."/>
            <person name="Zhang Y."/>
            <person name="Wang H."/>
            <person name="Li S."/>
            <person name="Jiang F."/>
            <person name="Yin L."/>
            <person name="Zhang G."/>
            <person name="Qian W."/>
            <person name="Fan W."/>
        </authorList>
    </citation>
    <scope>NUCLEOTIDE SEQUENCE [LARGE SCALE GENOMIC DNA]</scope>
    <source>
        <strain evidence="8">SZHN2017</strain>
        <tissue evidence="8">Muscle</tissue>
    </source>
</reference>
<comment type="similarity">
    <text evidence="5">Belongs to the ligand-gated ion channel (TC 1.A.9) family.</text>
</comment>
<evidence type="ECO:0000313" key="8">
    <source>
        <dbReference type="EMBL" id="PVD31001.1"/>
    </source>
</evidence>
<dbReference type="InterPro" id="IPR006201">
    <property type="entry name" value="Neur_channel"/>
</dbReference>
<accession>A0A2T7PC62</accession>
<dbReference type="PRINTS" id="PR00252">
    <property type="entry name" value="NRIONCHANNEL"/>
</dbReference>
<keyword evidence="4 5" id="KW-0472">Membrane</keyword>
<dbReference type="Gene3D" id="2.70.170.10">
    <property type="entry name" value="Neurotransmitter-gated ion-channel ligand-binding domain"/>
    <property type="match status" value="1"/>
</dbReference>
<keyword evidence="3 5" id="KW-1133">Transmembrane helix</keyword>
<evidence type="ECO:0000313" key="9">
    <source>
        <dbReference type="Proteomes" id="UP000245119"/>
    </source>
</evidence>
<dbReference type="STRING" id="400727.A0A2T7PC62"/>
<organism evidence="8 9">
    <name type="scientific">Pomacea canaliculata</name>
    <name type="common">Golden apple snail</name>
    <dbReference type="NCBI Taxonomy" id="400727"/>
    <lineage>
        <taxon>Eukaryota</taxon>
        <taxon>Metazoa</taxon>
        <taxon>Spiralia</taxon>
        <taxon>Lophotrochozoa</taxon>
        <taxon>Mollusca</taxon>
        <taxon>Gastropoda</taxon>
        <taxon>Caenogastropoda</taxon>
        <taxon>Architaenioglossa</taxon>
        <taxon>Ampullarioidea</taxon>
        <taxon>Ampullariidae</taxon>
        <taxon>Pomacea</taxon>
    </lineage>
</organism>